<dbReference type="GO" id="GO:0016407">
    <property type="term" value="F:acetyltransferase activity"/>
    <property type="evidence" value="ECO:0007669"/>
    <property type="project" value="InterPro"/>
</dbReference>
<dbReference type="SUPFAM" id="SSF54001">
    <property type="entry name" value="Cysteine proteinases"/>
    <property type="match status" value="1"/>
</dbReference>
<dbReference type="PANTHER" id="PTHR11786:SF0">
    <property type="entry name" value="ARYLAMINE N-ACETYLTRANSFERASE 4-RELATED"/>
    <property type="match status" value="1"/>
</dbReference>
<evidence type="ECO:0000313" key="3">
    <source>
        <dbReference type="EMBL" id="MBI4920887.1"/>
    </source>
</evidence>
<accession>A0A933NXY5</accession>
<sequence length="272" mass="30349">MGEEANLEAYLKRINYAGSIAPTLETLEKVHRLHPAAIPFENLDPLMERPVRLGLSDLEQKLIVERRGGYCFEHNLLLKAVLETMDFSVTPLAAGVLWGHEEGYEPATLSHMALVVDVGGVPYLADVGFGGQVMTAPLKLRAGLEQQTPNERYRLTGGEPVWQLDSEIAGVWKPLYRFELTPRSFDEFVALNDATMLRHRDNLTAARAEGPKRHALYNARLRTHEGGETTTRMLTNLLEIRDVLTSVFGIQLPDTDRLDPALEKALRPGAND</sequence>
<reference evidence="3" key="1">
    <citation type="submission" date="2020-07" db="EMBL/GenBank/DDBJ databases">
        <title>Huge and variable diversity of episymbiotic CPR bacteria and DPANN archaea in groundwater ecosystems.</title>
        <authorList>
            <person name="He C.Y."/>
            <person name="Keren R."/>
            <person name="Whittaker M."/>
            <person name="Farag I.F."/>
            <person name="Doudna J."/>
            <person name="Cate J.H.D."/>
            <person name="Banfield J.F."/>
        </authorList>
    </citation>
    <scope>NUCLEOTIDE SEQUENCE</scope>
    <source>
        <strain evidence="3">NC_groundwater_1586_Pr3_B-0.1um_66_15</strain>
    </source>
</reference>
<dbReference type="InterPro" id="IPR001447">
    <property type="entry name" value="Arylamine_N-AcTrfase"/>
</dbReference>
<dbReference type="AlphaFoldDB" id="A0A933NXY5"/>
<evidence type="ECO:0000313" key="4">
    <source>
        <dbReference type="Proteomes" id="UP000782610"/>
    </source>
</evidence>
<dbReference type="Proteomes" id="UP000782610">
    <property type="component" value="Unassembled WGS sequence"/>
</dbReference>
<dbReference type="Gene3D" id="3.30.2140.10">
    <property type="entry name" value="Arylamine N-acetyltransferase"/>
    <property type="match status" value="1"/>
</dbReference>
<protein>
    <submittedName>
        <fullName evidence="3">Arylamine N-acetyltransferase</fullName>
    </submittedName>
</protein>
<dbReference type="Gene3D" id="2.40.128.150">
    <property type="entry name" value="Cysteine proteinases"/>
    <property type="match status" value="1"/>
</dbReference>
<organism evidence="3 4">
    <name type="scientific">Devosia nanyangense</name>
    <dbReference type="NCBI Taxonomy" id="1228055"/>
    <lineage>
        <taxon>Bacteria</taxon>
        <taxon>Pseudomonadati</taxon>
        <taxon>Pseudomonadota</taxon>
        <taxon>Alphaproteobacteria</taxon>
        <taxon>Hyphomicrobiales</taxon>
        <taxon>Devosiaceae</taxon>
        <taxon>Devosia</taxon>
    </lineage>
</organism>
<dbReference type="Pfam" id="PF00797">
    <property type="entry name" value="Acetyltransf_2"/>
    <property type="match status" value="1"/>
</dbReference>
<dbReference type="EMBL" id="JACRAF010000015">
    <property type="protein sequence ID" value="MBI4920887.1"/>
    <property type="molecule type" value="Genomic_DNA"/>
</dbReference>
<dbReference type="InterPro" id="IPR038765">
    <property type="entry name" value="Papain-like_cys_pep_sf"/>
</dbReference>
<gene>
    <name evidence="3" type="ORF">HY834_04000</name>
</gene>
<evidence type="ECO:0000256" key="1">
    <source>
        <dbReference type="ARBA" id="ARBA00006547"/>
    </source>
</evidence>
<dbReference type="PANTHER" id="PTHR11786">
    <property type="entry name" value="N-HYDROXYARYLAMINE O-ACETYLTRANSFERASE"/>
    <property type="match status" value="1"/>
</dbReference>
<dbReference type="PRINTS" id="PR01543">
    <property type="entry name" value="ANATRNSFRASE"/>
</dbReference>
<comment type="similarity">
    <text evidence="1 2">Belongs to the arylamine N-acetyltransferase family.</text>
</comment>
<comment type="caution">
    <text evidence="3">The sequence shown here is derived from an EMBL/GenBank/DDBJ whole genome shotgun (WGS) entry which is preliminary data.</text>
</comment>
<name>A0A933NXY5_9HYPH</name>
<evidence type="ECO:0000256" key="2">
    <source>
        <dbReference type="RuleBase" id="RU003452"/>
    </source>
</evidence>
<proteinExistence type="inferred from homology"/>